<evidence type="ECO:0000313" key="2">
    <source>
        <dbReference type="EMBL" id="NML93831.1"/>
    </source>
</evidence>
<gene>
    <name evidence="2" type="ORF">HHL27_09140</name>
</gene>
<feature type="region of interest" description="Disordered" evidence="1">
    <location>
        <begin position="146"/>
        <end position="177"/>
    </location>
</feature>
<comment type="caution">
    <text evidence="2">The sequence shown here is derived from an EMBL/GenBank/DDBJ whole genome shotgun (WGS) entry which is preliminary data.</text>
</comment>
<evidence type="ECO:0000256" key="1">
    <source>
        <dbReference type="SAM" id="MobiDB-lite"/>
    </source>
</evidence>
<sequence length="177" mass="19122">MKDNSGRPAMTHVPYPGCYCADCVEGAEPIGYINAEMLNRKGEFEANGMVLFDCPCGAATMPLYAEPPSARITGDKDRSVQSRAPTQRIIILTEANRQLAIECHRLRGVLRWIAEVAYVDQHSGNQNFEYLQSVARDGLAQGMSAEGQDLKGLGATPASPVAESDAPVPMGDNRHEG</sequence>
<accession>A0A7Y0G954</accession>
<evidence type="ECO:0000313" key="3">
    <source>
        <dbReference type="Proteomes" id="UP000583556"/>
    </source>
</evidence>
<name>A0A7Y0G954_9SPHN</name>
<dbReference type="RefSeq" id="WP_169493094.1">
    <property type="nucleotide sequence ID" value="NZ_JABBGM010000003.1"/>
</dbReference>
<reference evidence="2 3" key="1">
    <citation type="submission" date="2020-04" db="EMBL/GenBank/DDBJ databases">
        <title>Novosphingobium sp. TW-4 isolated from soil.</title>
        <authorList>
            <person name="Dahal R.H."/>
            <person name="Chaudhary D.K."/>
        </authorList>
    </citation>
    <scope>NUCLEOTIDE SEQUENCE [LARGE SCALE GENOMIC DNA]</scope>
    <source>
        <strain evidence="2 3">TW-4</strain>
    </source>
</reference>
<dbReference type="EMBL" id="JABBGM010000003">
    <property type="protein sequence ID" value="NML93831.1"/>
    <property type="molecule type" value="Genomic_DNA"/>
</dbReference>
<organism evidence="2 3">
    <name type="scientific">Novosphingobium olei</name>
    <dbReference type="NCBI Taxonomy" id="2728851"/>
    <lineage>
        <taxon>Bacteria</taxon>
        <taxon>Pseudomonadati</taxon>
        <taxon>Pseudomonadota</taxon>
        <taxon>Alphaproteobacteria</taxon>
        <taxon>Sphingomonadales</taxon>
        <taxon>Sphingomonadaceae</taxon>
        <taxon>Novosphingobium</taxon>
    </lineage>
</organism>
<proteinExistence type="predicted"/>
<dbReference type="Proteomes" id="UP000583556">
    <property type="component" value="Unassembled WGS sequence"/>
</dbReference>
<keyword evidence="3" id="KW-1185">Reference proteome</keyword>
<protein>
    <submittedName>
        <fullName evidence="2">Uncharacterized protein</fullName>
    </submittedName>
</protein>
<dbReference type="AlphaFoldDB" id="A0A7Y0G954"/>